<keyword evidence="2" id="KW-1185">Reference proteome</keyword>
<proteinExistence type="predicted"/>
<evidence type="ECO:0000313" key="2">
    <source>
        <dbReference type="Proteomes" id="UP001165079"/>
    </source>
</evidence>
<comment type="caution">
    <text evidence="1">The sequence shown here is derived from an EMBL/GenBank/DDBJ whole genome shotgun (WGS) entry which is preliminary data.</text>
</comment>
<protein>
    <submittedName>
        <fullName evidence="1">Uncharacterized protein</fullName>
    </submittedName>
</protein>
<accession>A0A9W6SNG8</accession>
<gene>
    <name evidence="1" type="ORF">Afil01_26230</name>
</gene>
<reference evidence="1" key="1">
    <citation type="submission" date="2023-03" db="EMBL/GenBank/DDBJ databases">
        <title>Actinorhabdospora filicis NBRC 111898.</title>
        <authorList>
            <person name="Ichikawa N."/>
            <person name="Sato H."/>
            <person name="Tonouchi N."/>
        </authorList>
    </citation>
    <scope>NUCLEOTIDE SEQUENCE</scope>
    <source>
        <strain evidence="1">NBRC 111898</strain>
    </source>
</reference>
<name>A0A9W6SNG8_9ACTN</name>
<dbReference type="AlphaFoldDB" id="A0A9W6SNG8"/>
<dbReference type="EMBL" id="BSTX01000002">
    <property type="protein sequence ID" value="GLZ77816.1"/>
    <property type="molecule type" value="Genomic_DNA"/>
</dbReference>
<evidence type="ECO:0000313" key="1">
    <source>
        <dbReference type="EMBL" id="GLZ77816.1"/>
    </source>
</evidence>
<organism evidence="1 2">
    <name type="scientific">Actinorhabdospora filicis</name>
    <dbReference type="NCBI Taxonomy" id="1785913"/>
    <lineage>
        <taxon>Bacteria</taxon>
        <taxon>Bacillati</taxon>
        <taxon>Actinomycetota</taxon>
        <taxon>Actinomycetes</taxon>
        <taxon>Micromonosporales</taxon>
        <taxon>Micromonosporaceae</taxon>
        <taxon>Actinorhabdospora</taxon>
    </lineage>
</organism>
<dbReference type="Proteomes" id="UP001165079">
    <property type="component" value="Unassembled WGS sequence"/>
</dbReference>
<sequence>MPTNGEVMDVAYAIVEAARFRLKVETGAWAFSADFQDPFWEAYFRKIPTMFGYFIDRRPEDVDPLIDGLQRLNFQLSSGLMGKVDALEVDLKDWRGAGADAFKDNFLAPFDVIRDNQLQVIQVMILALRGVREIITRTRNDILTLGTQTLDAIKALGEGEQPLFGKGAATGFTVVGAVLAIAGSGGGAALALTVLGSLFSVGTTAGSEFGGSTVGGDNVTEILGTMNDSAQTLLDCIQAEEERLGKGLRNILPTLEHGLTDAKGFALVPLLNRRNEMADPGAFHT</sequence>